<protein>
    <submittedName>
        <fullName evidence="1">NAD(+)--dinitrogen-reductase ADP-D-ribosyltransferase</fullName>
        <ecNumber evidence="1">2.4.2.37</ecNumber>
    </submittedName>
</protein>
<proteinExistence type="predicted"/>
<keyword evidence="1" id="KW-0328">Glycosyltransferase</keyword>
<keyword evidence="1" id="KW-0808">Transferase</keyword>
<dbReference type="GO" id="GO:0009399">
    <property type="term" value="P:nitrogen fixation"/>
    <property type="evidence" value="ECO:0007669"/>
    <property type="project" value="InterPro"/>
</dbReference>
<reference evidence="1" key="1">
    <citation type="submission" date="2015-04" db="EMBL/GenBank/DDBJ databases">
        <authorList>
            <person name="Syromyatnikov M.Y."/>
            <person name="Popov V.N."/>
        </authorList>
    </citation>
    <scope>NUCLEOTIDE SEQUENCE</scope>
    <source>
        <strain evidence="1">MO-1</strain>
    </source>
</reference>
<gene>
    <name evidence="1" type="ORF">MAGMO_0391</name>
</gene>
<evidence type="ECO:0000313" key="1">
    <source>
        <dbReference type="EMBL" id="CRH04603.1"/>
    </source>
</evidence>
<dbReference type="EMBL" id="LO017727">
    <property type="protein sequence ID" value="CRH04603.1"/>
    <property type="molecule type" value="Genomic_DNA"/>
</dbReference>
<organism evidence="1">
    <name type="scientific">Magnetococcus massalia (strain MO-1)</name>
    <dbReference type="NCBI Taxonomy" id="451514"/>
    <lineage>
        <taxon>Bacteria</taxon>
        <taxon>Pseudomonadati</taxon>
        <taxon>Pseudomonadota</taxon>
        <taxon>Magnetococcia</taxon>
        <taxon>Magnetococcales</taxon>
        <taxon>Magnetococcaceae</taxon>
        <taxon>Magnetococcus</taxon>
    </lineage>
</organism>
<dbReference type="InterPro" id="IPR009953">
    <property type="entry name" value="DRA_trans"/>
</dbReference>
<sequence length="287" mass="33531">MRQNRLDCRLPDNWDELDVALPVHVQQRFNRCNLTADVLGSLGYQKHPVPLEIVGSHELHKRLFARLDEIKGRKKRAELFQDYMTVHFTLERPEEAGYTPGSRFQRIKTDYRRILRGWLFNPDGQEAAVIKGWVVSRFGLLPRWHDGVLDDCHSEAYAKYLQMQANGLYNTNALESQLDMVYAYCQYELRRRFPSQVHWMLYRGVNQVDQYEVLAKGKKGRRVVLLNNLSSFTEDRERADEFGDYIMEVEIPIYKVFCYNALFPGLLKGEEEVMVVGGLADVKICTM</sequence>
<accession>A0A1S7LDV7</accession>
<dbReference type="EC" id="2.4.2.37" evidence="1"/>
<dbReference type="Pfam" id="PF07357">
    <property type="entry name" value="DRAT"/>
    <property type="match status" value="1"/>
</dbReference>
<dbReference type="GO" id="GO:0030701">
    <property type="term" value="F:NAD+-dinitrogen-reductase ADP-D-ribosyltransferase activity"/>
    <property type="evidence" value="ECO:0007669"/>
    <property type="project" value="UniProtKB-EC"/>
</dbReference>
<dbReference type="AlphaFoldDB" id="A0A1S7LDV7"/>
<name>A0A1S7LDV7_MAGMO</name>